<feature type="compositionally biased region" description="Basic and acidic residues" evidence="1">
    <location>
        <begin position="80"/>
        <end position="101"/>
    </location>
</feature>
<evidence type="ECO:0000256" key="1">
    <source>
        <dbReference type="SAM" id="MobiDB-lite"/>
    </source>
</evidence>
<feature type="compositionally biased region" description="Basic and acidic residues" evidence="1">
    <location>
        <begin position="130"/>
        <end position="148"/>
    </location>
</feature>
<evidence type="ECO:0000259" key="2">
    <source>
        <dbReference type="Pfam" id="PF19197"/>
    </source>
</evidence>
<name>A0A4Q2UER7_9HYPH</name>
<dbReference type="Proteomes" id="UP000290759">
    <property type="component" value="Unassembled WGS sequence"/>
</dbReference>
<reference evidence="3 4" key="2">
    <citation type="submission" date="2019-02" db="EMBL/GenBank/DDBJ databases">
        <title>'Lichenibacterium ramalinii' gen. nov. sp. nov., 'Lichenibacterium minor' gen. nov. sp. nov.</title>
        <authorList>
            <person name="Pankratov T."/>
        </authorList>
    </citation>
    <scope>NUCLEOTIDE SEQUENCE [LARGE SCALE GENOMIC DNA]</scope>
    <source>
        <strain evidence="3 4">RmlP026</strain>
    </source>
</reference>
<dbReference type="OrthoDB" id="791686at2"/>
<feature type="compositionally biased region" description="Basic residues" evidence="1">
    <location>
        <begin position="102"/>
        <end position="114"/>
    </location>
</feature>
<gene>
    <name evidence="3" type="ORF">D3273_02195</name>
</gene>
<accession>A0A4Q2UER7</accession>
<dbReference type="InterPro" id="IPR043803">
    <property type="entry name" value="DUF5872"/>
</dbReference>
<protein>
    <recommendedName>
        <fullName evidence="2">DUF5872 domain-containing protein</fullName>
    </recommendedName>
</protein>
<keyword evidence="4" id="KW-1185">Reference proteome</keyword>
<evidence type="ECO:0000313" key="3">
    <source>
        <dbReference type="EMBL" id="RYC33305.1"/>
    </source>
</evidence>
<organism evidence="3 4">
    <name type="scientific">Lichenibacterium minor</name>
    <dbReference type="NCBI Taxonomy" id="2316528"/>
    <lineage>
        <taxon>Bacteria</taxon>
        <taxon>Pseudomonadati</taxon>
        <taxon>Pseudomonadota</taxon>
        <taxon>Alphaproteobacteria</taxon>
        <taxon>Hyphomicrobiales</taxon>
        <taxon>Lichenihabitantaceae</taxon>
        <taxon>Lichenibacterium</taxon>
    </lineage>
</organism>
<dbReference type="RefSeq" id="WP_129223065.1">
    <property type="nucleotide sequence ID" value="NZ_QYBB01000002.1"/>
</dbReference>
<reference evidence="3 4" key="1">
    <citation type="submission" date="2018-12" db="EMBL/GenBank/DDBJ databases">
        <authorList>
            <person name="Grouzdev D.S."/>
            <person name="Krutkina M.S."/>
        </authorList>
    </citation>
    <scope>NUCLEOTIDE SEQUENCE [LARGE SCALE GENOMIC DNA]</scope>
    <source>
        <strain evidence="3 4">RmlP026</strain>
    </source>
</reference>
<dbReference type="AlphaFoldDB" id="A0A4Q2UER7"/>
<feature type="compositionally biased region" description="Basic and acidic residues" evidence="1">
    <location>
        <begin position="1"/>
        <end position="25"/>
    </location>
</feature>
<proteinExistence type="predicted"/>
<evidence type="ECO:0000313" key="4">
    <source>
        <dbReference type="Proteomes" id="UP000290759"/>
    </source>
</evidence>
<dbReference type="EMBL" id="QYBB01000002">
    <property type="protein sequence ID" value="RYC33305.1"/>
    <property type="molecule type" value="Genomic_DNA"/>
</dbReference>
<feature type="domain" description="DUF5872" evidence="2">
    <location>
        <begin position="8"/>
        <end position="71"/>
    </location>
</feature>
<sequence>MSTTTKKTDPELWEKVKEEVTEGDKGGQPGQWSARKAQMAVQEYKHEGGGYEGKKSEDNHLVQWEREDWGTKSGHPSGETGERYLPEEARNHLTAEEYRRTSDKKRRDTKKGRQHSAQPKDVAEKTAAARHHDGGDESKADLYRRAQEKNIPGRSKMNKQQLRDALKG</sequence>
<feature type="region of interest" description="Disordered" evidence="1">
    <location>
        <begin position="1"/>
        <end position="168"/>
    </location>
</feature>
<comment type="caution">
    <text evidence="3">The sequence shown here is derived from an EMBL/GenBank/DDBJ whole genome shotgun (WGS) entry which is preliminary data.</text>
</comment>
<feature type="compositionally biased region" description="Basic and acidic residues" evidence="1">
    <location>
        <begin position="43"/>
        <end position="70"/>
    </location>
</feature>
<dbReference type="Pfam" id="PF19197">
    <property type="entry name" value="DUF5872"/>
    <property type="match status" value="1"/>
</dbReference>